<name>A0A4R6V515_9ACTN</name>
<accession>A0A4R6V515</accession>
<organism evidence="2 3">
    <name type="scientific">Actinorugispora endophytica</name>
    <dbReference type="NCBI Taxonomy" id="1605990"/>
    <lineage>
        <taxon>Bacteria</taxon>
        <taxon>Bacillati</taxon>
        <taxon>Actinomycetota</taxon>
        <taxon>Actinomycetes</taxon>
        <taxon>Streptosporangiales</taxon>
        <taxon>Nocardiopsidaceae</taxon>
        <taxon>Actinorugispora</taxon>
    </lineage>
</organism>
<protein>
    <submittedName>
        <fullName evidence="2">Uncharacterized protein</fullName>
    </submittedName>
</protein>
<dbReference type="EMBL" id="SNYN01000001">
    <property type="protein sequence ID" value="TDQ55431.1"/>
    <property type="molecule type" value="Genomic_DNA"/>
</dbReference>
<proteinExistence type="predicted"/>
<evidence type="ECO:0000313" key="2">
    <source>
        <dbReference type="EMBL" id="TDQ55431.1"/>
    </source>
</evidence>
<comment type="caution">
    <text evidence="2">The sequence shown here is derived from an EMBL/GenBank/DDBJ whole genome shotgun (WGS) entry which is preliminary data.</text>
</comment>
<reference evidence="2 3" key="1">
    <citation type="submission" date="2019-03" db="EMBL/GenBank/DDBJ databases">
        <title>Genomic Encyclopedia of Type Strains, Phase IV (KMG-IV): sequencing the most valuable type-strain genomes for metagenomic binning, comparative biology and taxonomic classification.</title>
        <authorList>
            <person name="Goeker M."/>
        </authorList>
    </citation>
    <scope>NUCLEOTIDE SEQUENCE [LARGE SCALE GENOMIC DNA]</scope>
    <source>
        <strain evidence="2 3">DSM 46770</strain>
    </source>
</reference>
<evidence type="ECO:0000256" key="1">
    <source>
        <dbReference type="SAM" id="MobiDB-lite"/>
    </source>
</evidence>
<gene>
    <name evidence="2" type="ORF">EV190_101758</name>
</gene>
<feature type="region of interest" description="Disordered" evidence="1">
    <location>
        <begin position="1"/>
        <end position="56"/>
    </location>
</feature>
<evidence type="ECO:0000313" key="3">
    <source>
        <dbReference type="Proteomes" id="UP000295281"/>
    </source>
</evidence>
<dbReference type="Proteomes" id="UP000295281">
    <property type="component" value="Unassembled WGS sequence"/>
</dbReference>
<dbReference type="RefSeq" id="WP_166655364.1">
    <property type="nucleotide sequence ID" value="NZ_SNYN01000001.1"/>
</dbReference>
<dbReference type="AlphaFoldDB" id="A0A4R6V515"/>
<keyword evidence="3" id="KW-1185">Reference proteome</keyword>
<feature type="compositionally biased region" description="Basic and acidic residues" evidence="1">
    <location>
        <begin position="38"/>
        <end position="56"/>
    </location>
</feature>
<sequence>MAMPEESASRNRDTAQVSASPEDSPLPPGEARPTLGAELRDRMEEKGVGREDFGEG</sequence>